<dbReference type="RefSeq" id="XP_008078732.1">
    <property type="nucleotide sequence ID" value="XM_008080541.1"/>
</dbReference>
<dbReference type="InterPro" id="IPR010730">
    <property type="entry name" value="HET"/>
</dbReference>
<dbReference type="Proteomes" id="UP000016922">
    <property type="component" value="Unassembled WGS sequence"/>
</dbReference>
<feature type="domain" description="Heterokaryon incompatibility" evidence="1">
    <location>
        <begin position="99"/>
        <end position="251"/>
    </location>
</feature>
<evidence type="ECO:0000259" key="1">
    <source>
        <dbReference type="Pfam" id="PF06985"/>
    </source>
</evidence>
<dbReference type="Pfam" id="PF06985">
    <property type="entry name" value="HET"/>
    <property type="match status" value="1"/>
</dbReference>
<name>S3D703_GLAL2</name>
<dbReference type="EMBL" id="KE145357">
    <property type="protein sequence ID" value="EPE33580.1"/>
    <property type="molecule type" value="Genomic_DNA"/>
</dbReference>
<dbReference type="HOGENOM" id="CLU_004184_7_2_1"/>
<evidence type="ECO:0000313" key="3">
    <source>
        <dbReference type="Proteomes" id="UP000016922"/>
    </source>
</evidence>
<gene>
    <name evidence="2" type="ORF">GLAREA_06593</name>
</gene>
<dbReference type="OrthoDB" id="2157530at2759"/>
<protein>
    <recommendedName>
        <fullName evidence="1">Heterokaryon incompatibility domain-containing protein</fullName>
    </recommendedName>
</protein>
<proteinExistence type="predicted"/>
<organism evidence="2 3">
    <name type="scientific">Glarea lozoyensis (strain ATCC 20868 / MF5171)</name>
    <dbReference type="NCBI Taxonomy" id="1116229"/>
    <lineage>
        <taxon>Eukaryota</taxon>
        <taxon>Fungi</taxon>
        <taxon>Dikarya</taxon>
        <taxon>Ascomycota</taxon>
        <taxon>Pezizomycotina</taxon>
        <taxon>Leotiomycetes</taxon>
        <taxon>Helotiales</taxon>
        <taxon>Helotiaceae</taxon>
        <taxon>Glarea</taxon>
    </lineage>
</organism>
<dbReference type="PANTHER" id="PTHR24148:SF64">
    <property type="entry name" value="HETEROKARYON INCOMPATIBILITY DOMAIN-CONTAINING PROTEIN"/>
    <property type="match status" value="1"/>
</dbReference>
<dbReference type="GeneID" id="19465646"/>
<dbReference type="OMA" id="PERYIHG"/>
<accession>S3D703</accession>
<dbReference type="KEGG" id="glz:GLAREA_06593"/>
<dbReference type="PANTHER" id="PTHR24148">
    <property type="entry name" value="ANKYRIN REPEAT DOMAIN-CONTAINING PROTEIN 39 HOMOLOG-RELATED"/>
    <property type="match status" value="1"/>
</dbReference>
<evidence type="ECO:0000313" key="2">
    <source>
        <dbReference type="EMBL" id="EPE33580.1"/>
    </source>
</evidence>
<reference evidence="2 3" key="1">
    <citation type="journal article" date="2013" name="BMC Genomics">
        <title>Genomics-driven discovery of the pneumocandin biosynthetic gene cluster in the fungus Glarea lozoyensis.</title>
        <authorList>
            <person name="Chen L."/>
            <person name="Yue Q."/>
            <person name="Zhang X."/>
            <person name="Xiang M."/>
            <person name="Wang C."/>
            <person name="Li S."/>
            <person name="Che Y."/>
            <person name="Ortiz-Lopez F.J."/>
            <person name="Bills G.F."/>
            <person name="Liu X."/>
            <person name="An Z."/>
        </authorList>
    </citation>
    <scope>NUCLEOTIDE SEQUENCE [LARGE SCALE GENOMIC DNA]</scope>
    <source>
        <strain evidence="3">ATCC 20868 / MF5171</strain>
    </source>
</reference>
<sequence>MALSGASIDPWGLSLALSRLKNASVRAPSLPLGSLRNPTPSTLQQDAFDIPLKTSNRYPYIPLEPSKNQIRILRRNSSTDTGPLKFTMQAVSLDTEPTYEALSYTWADETGNTDQDESVIIDGQAIAVTRSLEAALRAIFLDDPTKALWIDAICINQVDVHEVNEQVRKMSTIYESASGVIAWLGGDYSNSTEAIKFLRNFNNKTVGECMYETSGPWPDDLIPSKEVIHGIIGIVQLFARSYWTRCWVVQEIAFAKSVVALMIRALNIANVGYLLSGLYREGPIGIDHSDHTKMDAPLTAVGAILKRHRRKISADPRDRIYSLVSLIAPEKQIRIPIDYSLETQPLFEMVATFIATEEKDLSILSENKTFCSIDSEGNKVNSYSSSPSWVPEWLATAGPDKQITEVGKLMPGEHPDLSYLEFFDPLYNWWSIFHSLGKRDMFNKHGFADLVNYGDYYKQCEMFPDLAIVHNDNLSRQLTILFSVYFPDDKTWLPDFDRETLITEEVKTRAESAMWRLIRWCGKRKIIVVENSIAGMGPQCAETGDIVAIIPGCKVPVVLRNAKSSGDEYYNVGDCYVENIMDGQAMKDIESGSKSFETIKIL</sequence>
<dbReference type="Pfam" id="PF26639">
    <property type="entry name" value="Het-6_barrel"/>
    <property type="match status" value="1"/>
</dbReference>
<dbReference type="AlphaFoldDB" id="S3D703"/>
<keyword evidence="3" id="KW-1185">Reference proteome</keyword>
<dbReference type="InterPro" id="IPR052895">
    <property type="entry name" value="HetReg/Transcr_Mod"/>
</dbReference>